<dbReference type="GO" id="GO:0005829">
    <property type="term" value="C:cytosol"/>
    <property type="evidence" value="ECO:0007669"/>
    <property type="project" value="TreeGrafter"/>
</dbReference>
<dbReference type="AlphaFoldDB" id="A0A3B1D8H2"/>
<reference evidence="6" key="1">
    <citation type="submission" date="2018-06" db="EMBL/GenBank/DDBJ databases">
        <authorList>
            <person name="Zhirakovskaya E."/>
        </authorList>
    </citation>
    <scope>NUCLEOTIDE SEQUENCE</scope>
</reference>
<evidence type="ECO:0000313" key="6">
    <source>
        <dbReference type="EMBL" id="VAX35111.1"/>
    </source>
</evidence>
<dbReference type="PANTHER" id="PTHR30160">
    <property type="entry name" value="TETRAACYLDISACCHARIDE 4'-KINASE-RELATED"/>
    <property type="match status" value="1"/>
</dbReference>
<evidence type="ECO:0000256" key="1">
    <source>
        <dbReference type="ARBA" id="ARBA00022676"/>
    </source>
</evidence>
<dbReference type="NCBIfam" id="TIGR02195">
    <property type="entry name" value="heptsyl_trn_II"/>
    <property type="match status" value="1"/>
</dbReference>
<gene>
    <name evidence="6" type="ORF">MNBD_UNCLBAC01-2081</name>
</gene>
<dbReference type="EC" id="2.4.99.24" evidence="4"/>
<dbReference type="GO" id="GO:0009244">
    <property type="term" value="P:lipopolysaccharide core region biosynthetic process"/>
    <property type="evidence" value="ECO:0007669"/>
    <property type="project" value="TreeGrafter"/>
</dbReference>
<dbReference type="InterPro" id="IPR011910">
    <property type="entry name" value="RfaF"/>
</dbReference>
<protein>
    <recommendedName>
        <fullName evidence="4">lipopolysaccharide heptosyltransferase II</fullName>
        <ecNumber evidence="4">2.4.99.24</ecNumber>
    </recommendedName>
</protein>
<dbReference type="Gene3D" id="3.40.50.2000">
    <property type="entry name" value="Glycogen Phosphorylase B"/>
    <property type="match status" value="2"/>
</dbReference>
<name>A0A3B1D8H2_9ZZZZ</name>
<dbReference type="PANTHER" id="PTHR30160:SF7">
    <property type="entry name" value="ADP-HEPTOSE--LPS HEPTOSYLTRANSFERASE 2"/>
    <property type="match status" value="1"/>
</dbReference>
<evidence type="ECO:0000256" key="2">
    <source>
        <dbReference type="ARBA" id="ARBA00022679"/>
    </source>
</evidence>
<dbReference type="SUPFAM" id="SSF53756">
    <property type="entry name" value="UDP-Glycosyltransferase/glycogen phosphorylase"/>
    <property type="match status" value="1"/>
</dbReference>
<dbReference type="InterPro" id="IPR051199">
    <property type="entry name" value="LPS_LOS_Heptosyltrfase"/>
</dbReference>
<dbReference type="GO" id="GO:0008713">
    <property type="term" value="F:ADP-heptose-lipopolysaccharide heptosyltransferase activity"/>
    <property type="evidence" value="ECO:0007669"/>
    <property type="project" value="UniProtKB-EC"/>
</dbReference>
<accession>A0A3B1D8H2</accession>
<proteinExistence type="inferred from homology"/>
<dbReference type="CDD" id="cd03789">
    <property type="entry name" value="GT9_LPS_heptosyltransferase"/>
    <property type="match status" value="1"/>
</dbReference>
<keyword evidence="2 6" id="KW-0808">Transferase</keyword>
<sequence length="335" mass="37506">MKNILVVNVNWLGDVIFSSPVFRALKKEYPQAKISCLAVPRVKDVLESISCIDEIFVYDEKGRHRNLLAKSQLIAHLRKKKFDIVFLLHRSLTRALLVFLAGIPQRVGYDTKGRGGFLTHKVKPLVGDVHRSDHYLNVIESFGIKVTDRSTEIAVSLDAQREVTEILKARGIEEDDPFIVINPGGNWDLKQWPPENFTELIKRIIEELNIKVVISGASKDIDLTNKIIDPLMNKPIVLTGQTDLKQAMALMKQSRLVISADSGPLHLANSLGTDIISIFGPTRPEITGPRGKGNKTILQEDVGCNQKACYHLKCPKNICMQAVTVEKVFDAIRQI</sequence>
<dbReference type="EMBL" id="UOGJ01000029">
    <property type="protein sequence ID" value="VAX35111.1"/>
    <property type="molecule type" value="Genomic_DNA"/>
</dbReference>
<evidence type="ECO:0000256" key="4">
    <source>
        <dbReference type="ARBA" id="ARBA00044042"/>
    </source>
</evidence>
<dbReference type="Pfam" id="PF01075">
    <property type="entry name" value="Glyco_transf_9"/>
    <property type="match status" value="1"/>
</dbReference>
<keyword evidence="1 6" id="KW-0328">Glycosyltransferase</keyword>
<organism evidence="6">
    <name type="scientific">hydrothermal vent metagenome</name>
    <dbReference type="NCBI Taxonomy" id="652676"/>
    <lineage>
        <taxon>unclassified sequences</taxon>
        <taxon>metagenomes</taxon>
        <taxon>ecological metagenomes</taxon>
    </lineage>
</organism>
<evidence type="ECO:0000256" key="3">
    <source>
        <dbReference type="ARBA" id="ARBA00043995"/>
    </source>
</evidence>
<dbReference type="InterPro" id="IPR002201">
    <property type="entry name" value="Glyco_trans_9"/>
</dbReference>
<comment type="similarity">
    <text evidence="3">Belongs to the glycosyltransferase 9 family.</text>
</comment>
<comment type="catalytic activity">
    <reaction evidence="5">
        <text>an L-alpha-D-Hep-(1-&gt;5)-[alpha-Kdo-(2-&gt;4)]-alpha-Kdo-(2-&gt;6)-lipid A + ADP-L-glycero-beta-D-manno-heptose = an L-alpha-D-Hep-(1-&gt;3)-L-alpha-D-Hep-(1-&gt;5)-[alpha-Kdo-(2-&gt;4)]-alpha-Kdo-(2-&gt;6)-lipid A + ADP + H(+)</text>
        <dbReference type="Rhea" id="RHEA:74071"/>
        <dbReference type="ChEBI" id="CHEBI:15378"/>
        <dbReference type="ChEBI" id="CHEBI:61506"/>
        <dbReference type="ChEBI" id="CHEBI:193068"/>
        <dbReference type="ChEBI" id="CHEBI:193069"/>
        <dbReference type="ChEBI" id="CHEBI:456216"/>
        <dbReference type="EC" id="2.4.99.24"/>
    </reaction>
</comment>
<evidence type="ECO:0000256" key="5">
    <source>
        <dbReference type="ARBA" id="ARBA00047503"/>
    </source>
</evidence>